<evidence type="ECO:0000313" key="3">
    <source>
        <dbReference type="EMBL" id="ETL91727.1"/>
    </source>
</evidence>
<reference evidence="4" key="1">
    <citation type="submission" date="2013-11" db="EMBL/GenBank/DDBJ databases">
        <title>The Genome Sequence of Phytophthora parasitica CHvinca01.</title>
        <authorList>
            <consortium name="The Broad Institute Genomics Platform"/>
            <person name="Russ C."/>
            <person name="Tyler B."/>
            <person name="Panabieres F."/>
            <person name="Shan W."/>
            <person name="Tripathy S."/>
            <person name="Grunwald N."/>
            <person name="Machado M."/>
            <person name="Johnson C.S."/>
            <person name="Arredondo F."/>
            <person name="Hong C."/>
            <person name="Coffey M."/>
            <person name="Young S.K."/>
            <person name="Zeng Q."/>
            <person name="Gargeya S."/>
            <person name="Fitzgerald M."/>
            <person name="Abouelleil A."/>
            <person name="Alvarado L."/>
            <person name="Chapman S.B."/>
            <person name="Gainer-Dewar J."/>
            <person name="Goldberg J."/>
            <person name="Griggs A."/>
            <person name="Gujja S."/>
            <person name="Hansen M."/>
            <person name="Howarth C."/>
            <person name="Imamovic A."/>
            <person name="Ireland A."/>
            <person name="Larimer J."/>
            <person name="McCowan C."/>
            <person name="Murphy C."/>
            <person name="Pearson M."/>
            <person name="Poon T.W."/>
            <person name="Priest M."/>
            <person name="Roberts A."/>
            <person name="Saif S."/>
            <person name="Shea T."/>
            <person name="Sykes S."/>
            <person name="Wortman J."/>
            <person name="Nusbaum C."/>
            <person name="Birren B."/>
        </authorList>
    </citation>
    <scope>NUCLEOTIDE SEQUENCE [LARGE SCALE GENOMIC DNA]</scope>
    <source>
        <strain evidence="4">CHvinca01</strain>
    </source>
</reference>
<dbReference type="Proteomes" id="UP000053236">
    <property type="component" value="Unassembled WGS sequence"/>
</dbReference>
<sequence>MTIFTWALDLCDLNAYGLLCCLKKPDPPGMSMREFKRRIVERLTHQEFSRRNETDSVDTTSSSTAEPVANVMASGTSCNRVSATPTGDDDVRVEVWRSLSGGNDECLKYEDHHAANGR</sequence>
<organism evidence="4">
    <name type="scientific">Phytophthora nicotianae</name>
    <name type="common">Potato buckeye rot agent</name>
    <name type="synonym">Phytophthora parasitica</name>
    <dbReference type="NCBI Taxonomy" id="4792"/>
    <lineage>
        <taxon>Eukaryota</taxon>
        <taxon>Sar</taxon>
        <taxon>Stramenopiles</taxon>
        <taxon>Oomycota</taxon>
        <taxon>Peronosporomycetes</taxon>
        <taxon>Peronosporales</taxon>
        <taxon>Peronosporaceae</taxon>
        <taxon>Phytophthora</taxon>
    </lineage>
</organism>
<reference evidence="2" key="2">
    <citation type="submission" date="2013-11" db="EMBL/GenBank/DDBJ databases">
        <title>The Genome Sequence of Phytophthora parasitica CJ02B3.</title>
        <authorList>
            <consortium name="The Broad Institute Genomics Platform"/>
            <person name="Russ C."/>
            <person name="Tyler B."/>
            <person name="Panabieres F."/>
            <person name="Shan W."/>
            <person name="Tripathy S."/>
            <person name="Grunwald N."/>
            <person name="Machado M."/>
            <person name="Johnson C.S."/>
            <person name="Arredondo F."/>
            <person name="Hong C."/>
            <person name="Coffey M."/>
            <person name="Young S.K."/>
            <person name="Zeng Q."/>
            <person name="Gargeya S."/>
            <person name="Fitzgerald M."/>
            <person name="Abouelleil A."/>
            <person name="Alvarado L."/>
            <person name="Chapman S.B."/>
            <person name="Gainer-Dewar J."/>
            <person name="Goldberg J."/>
            <person name="Griggs A."/>
            <person name="Gujja S."/>
            <person name="Hansen M."/>
            <person name="Howarth C."/>
            <person name="Imamovic A."/>
            <person name="Ireland A."/>
            <person name="Larimer J."/>
            <person name="McCowan C."/>
            <person name="Murphy C."/>
            <person name="Pearson M."/>
            <person name="Poon T.W."/>
            <person name="Priest M."/>
            <person name="Roberts A."/>
            <person name="Saif S."/>
            <person name="Shea T."/>
            <person name="Sykes S."/>
            <person name="Wortman J."/>
            <person name="Nusbaum C."/>
            <person name="Birren B."/>
        </authorList>
    </citation>
    <scope>NUCLEOTIDE SEQUENCE [LARGE SCALE GENOMIC DNA]</scope>
    <source>
        <strain evidence="2">CJ02B3</strain>
    </source>
</reference>
<dbReference type="VEuPathDB" id="FungiDB:PPTG_21084"/>
<proteinExistence type="predicted"/>
<evidence type="ECO:0000313" key="2">
    <source>
        <dbReference type="EMBL" id="ETK85181.1"/>
    </source>
</evidence>
<dbReference type="OrthoDB" id="122134at2759"/>
<feature type="region of interest" description="Disordered" evidence="1">
    <location>
        <begin position="46"/>
        <end position="70"/>
    </location>
</feature>
<accession>W2L519</accession>
<name>W2L519_PHYNI</name>
<dbReference type="Proteomes" id="UP000054423">
    <property type="component" value="Unassembled WGS sequence"/>
</dbReference>
<dbReference type="OMA" id="LTHQECS"/>
<dbReference type="AlphaFoldDB" id="W2L519"/>
<dbReference type="EMBL" id="KI679994">
    <property type="protein sequence ID" value="ETL91727.1"/>
    <property type="molecule type" value="Genomic_DNA"/>
</dbReference>
<evidence type="ECO:0000313" key="4">
    <source>
        <dbReference type="EMBL" id="ETL91730.1"/>
    </source>
</evidence>
<evidence type="ECO:0000256" key="1">
    <source>
        <dbReference type="SAM" id="MobiDB-lite"/>
    </source>
</evidence>
<protein>
    <submittedName>
        <fullName evidence="4">Uncharacterized protein</fullName>
    </submittedName>
</protein>
<dbReference type="EMBL" id="KI679993">
    <property type="protein sequence ID" value="ETL91730.1"/>
    <property type="molecule type" value="Genomic_DNA"/>
</dbReference>
<dbReference type="EMBL" id="KI686594">
    <property type="protein sequence ID" value="ETK85181.1"/>
    <property type="molecule type" value="Genomic_DNA"/>
</dbReference>
<gene>
    <name evidence="2" type="ORF">L915_09923</name>
    <name evidence="4" type="ORF">L917_09752</name>
    <name evidence="3" type="ORF">L917_09754</name>
</gene>